<keyword evidence="2" id="KW-1133">Transmembrane helix</keyword>
<dbReference type="EMBL" id="JBBKTX010000019">
    <property type="protein sequence ID" value="MFK4753690.1"/>
    <property type="molecule type" value="Genomic_DNA"/>
</dbReference>
<keyword evidence="2" id="KW-0472">Membrane</keyword>
<evidence type="ECO:0000313" key="3">
    <source>
        <dbReference type="EMBL" id="MFK4753690.1"/>
    </source>
</evidence>
<sequence length="596" mass="66408">MLGTGRQQQLQRLLWGVLATGPLLAHAETMYNHEAVIPPQCYTQTAGKYNPCYICHQSHPQGTRINYMDDADIQGDYSFSVIGETNHWENLFKPRLAEIASVTDDSILEYVRQDNYSALMNTAVAGYTPDLTDLADPGIAFDDQGFARDGSGWVAFNYKPLPSTFWPTNGNFDDVMIRLPLAFRQDTGGNENRALYLLNLSLVEMAIKDLDHISIPVTDESLIGLDLDGDNLSGTAVRMLRRDQYLGAAADKIVERQQYPVGTEFIHTVRYLDINGDGSIAPSRRLKELRYSRKYRTLSEVALRYVFNQEQREKAEEKLPHYSWAKPAPQAGMNNKLGWQIQGWIEDESGDLRLQSYEENFFCMGCHTTIGTHIDSTLAFPRKVTGAAGWGYINLKGMEDAPNYGEKIGEIATYLERVGGGDEFRQNGEMTQRWFNGDGSVNSIAVGQADVYTLLIPSTERALALNKAYQRTVSEQSFYLGRDAVLGEPVNVFATVDQDRVPVLPASRQYHYDLRLQWPDLSPVISDPDSGVVEAPVIALPGTWQPTPDSEENENAANVSETSGDRKGGAFSFAVLLVFLALAATLKRRVSQVARS</sequence>
<keyword evidence="4" id="KW-1185">Reference proteome</keyword>
<accession>A0ABW8NL36</accession>
<gene>
    <name evidence="3" type="ORF">WG929_14840</name>
</gene>
<comment type="caution">
    <text evidence="3">The sequence shown here is derived from an EMBL/GenBank/DDBJ whole genome shotgun (WGS) entry which is preliminary data.</text>
</comment>
<protein>
    <submittedName>
        <fullName evidence="3">Uncharacterized protein</fullName>
    </submittedName>
</protein>
<evidence type="ECO:0000256" key="2">
    <source>
        <dbReference type="SAM" id="Phobius"/>
    </source>
</evidence>
<feature type="region of interest" description="Disordered" evidence="1">
    <location>
        <begin position="542"/>
        <end position="564"/>
    </location>
</feature>
<keyword evidence="2" id="KW-0812">Transmembrane</keyword>
<proteinExistence type="predicted"/>
<dbReference type="Proteomes" id="UP001620597">
    <property type="component" value="Unassembled WGS sequence"/>
</dbReference>
<name>A0ABW8NL36_9GAMM</name>
<evidence type="ECO:0000313" key="4">
    <source>
        <dbReference type="Proteomes" id="UP001620597"/>
    </source>
</evidence>
<dbReference type="RefSeq" id="WP_416206706.1">
    <property type="nucleotide sequence ID" value="NZ_JBBKTX010000019.1"/>
</dbReference>
<feature type="transmembrane region" description="Helical" evidence="2">
    <location>
        <begin position="568"/>
        <end position="586"/>
    </location>
</feature>
<organism evidence="3 4">
    <name type="scientific">Oceanobacter antarcticus</name>
    <dbReference type="NCBI Taxonomy" id="3133425"/>
    <lineage>
        <taxon>Bacteria</taxon>
        <taxon>Pseudomonadati</taxon>
        <taxon>Pseudomonadota</taxon>
        <taxon>Gammaproteobacteria</taxon>
        <taxon>Oceanospirillales</taxon>
        <taxon>Oceanospirillaceae</taxon>
        <taxon>Oceanobacter</taxon>
    </lineage>
</organism>
<reference evidence="3 4" key="1">
    <citation type="submission" date="2024-03" db="EMBL/GenBank/DDBJ databases">
        <title>High-quality draft genome sequence of Oceanobacter sp. wDCs-4.</title>
        <authorList>
            <person name="Dong C."/>
        </authorList>
    </citation>
    <scope>NUCLEOTIDE SEQUENCE [LARGE SCALE GENOMIC DNA]</scope>
    <source>
        <strain evidence="4">wDCs-4</strain>
    </source>
</reference>
<evidence type="ECO:0000256" key="1">
    <source>
        <dbReference type="SAM" id="MobiDB-lite"/>
    </source>
</evidence>